<dbReference type="Gene3D" id="3.40.50.1820">
    <property type="entry name" value="alpha/beta hydrolase"/>
    <property type="match status" value="1"/>
</dbReference>
<dbReference type="PRINTS" id="PR00111">
    <property type="entry name" value="ABHYDROLASE"/>
</dbReference>
<dbReference type="PRINTS" id="PR00412">
    <property type="entry name" value="EPOXHYDRLASE"/>
</dbReference>
<gene>
    <name evidence="2" type="ORF">UFOPK3752_00713</name>
    <name evidence="3" type="ORF">UFOPK4150_00813</name>
</gene>
<proteinExistence type="predicted"/>
<evidence type="ECO:0000313" key="3">
    <source>
        <dbReference type="EMBL" id="CAB5029469.1"/>
    </source>
</evidence>
<accession>A0A6J7RKS8</accession>
<dbReference type="InterPro" id="IPR029058">
    <property type="entry name" value="AB_hydrolase_fold"/>
</dbReference>
<sequence>MSPTVVLLHAFPLDKRLWDGIVDSLAEADWDVVVPDLRGFGGSSFGDEGPDDEPSLTLMARDVLSIVDRLGVNSAVFVGLSLGGYVAMEILRQDPSRVAGLVLADTKASADSDEAKDNRLRIADQVVAAGNTEALARAMVPNLLGATTHTGRPEVVALVRGWINEADPAGVAWAQRAMAARPDSHDDLASMTVPALVLWGDEDVITPRAEQDSMMGALRDARFVAVPGAGHLTAVEDAAAVSSALIDFLADVRHLPRAT</sequence>
<dbReference type="AlphaFoldDB" id="A0A6J7RKS8"/>
<dbReference type="InterPro" id="IPR050228">
    <property type="entry name" value="Carboxylesterase_BioH"/>
</dbReference>
<name>A0A6J7RKS8_9ZZZZ</name>
<dbReference type="InterPro" id="IPR000073">
    <property type="entry name" value="AB_hydrolase_1"/>
</dbReference>
<dbReference type="InterPro" id="IPR000639">
    <property type="entry name" value="Epox_hydrolase-like"/>
</dbReference>
<dbReference type="GO" id="GO:0003824">
    <property type="term" value="F:catalytic activity"/>
    <property type="evidence" value="ECO:0007669"/>
    <property type="project" value="InterPro"/>
</dbReference>
<reference evidence="3" key="1">
    <citation type="submission" date="2020-05" db="EMBL/GenBank/DDBJ databases">
        <authorList>
            <person name="Chiriac C."/>
            <person name="Salcher M."/>
            <person name="Ghai R."/>
            <person name="Kavagutti S V."/>
        </authorList>
    </citation>
    <scope>NUCLEOTIDE SEQUENCE</scope>
</reference>
<dbReference type="EMBL" id="CAFBND010000020">
    <property type="protein sequence ID" value="CAB4935599.1"/>
    <property type="molecule type" value="Genomic_DNA"/>
</dbReference>
<dbReference type="PANTHER" id="PTHR43194:SF2">
    <property type="entry name" value="PEROXISOMAL MEMBRANE PROTEIN LPX1"/>
    <property type="match status" value="1"/>
</dbReference>
<evidence type="ECO:0000313" key="2">
    <source>
        <dbReference type="EMBL" id="CAB4935599.1"/>
    </source>
</evidence>
<feature type="domain" description="AB hydrolase-1" evidence="1">
    <location>
        <begin position="3"/>
        <end position="236"/>
    </location>
</feature>
<organism evidence="3">
    <name type="scientific">freshwater metagenome</name>
    <dbReference type="NCBI Taxonomy" id="449393"/>
    <lineage>
        <taxon>unclassified sequences</taxon>
        <taxon>metagenomes</taxon>
        <taxon>ecological metagenomes</taxon>
    </lineage>
</organism>
<evidence type="ECO:0000259" key="1">
    <source>
        <dbReference type="Pfam" id="PF00561"/>
    </source>
</evidence>
<dbReference type="Pfam" id="PF00561">
    <property type="entry name" value="Abhydrolase_1"/>
    <property type="match status" value="1"/>
</dbReference>
<protein>
    <submittedName>
        <fullName evidence="3">Unannotated protein</fullName>
    </submittedName>
</protein>
<dbReference type="PANTHER" id="PTHR43194">
    <property type="entry name" value="HYDROLASE ALPHA/BETA FOLD FAMILY"/>
    <property type="match status" value="1"/>
</dbReference>
<dbReference type="EMBL" id="CAFBPU010000013">
    <property type="protein sequence ID" value="CAB5029469.1"/>
    <property type="molecule type" value="Genomic_DNA"/>
</dbReference>
<dbReference type="SUPFAM" id="SSF53474">
    <property type="entry name" value="alpha/beta-Hydrolases"/>
    <property type="match status" value="1"/>
</dbReference>